<evidence type="ECO:0000313" key="2">
    <source>
        <dbReference type="EMBL" id="XFO74005.1"/>
    </source>
</evidence>
<dbReference type="RefSeq" id="WP_093797147.1">
    <property type="nucleotide sequence ID" value="NZ_CP155571.1"/>
</dbReference>
<dbReference type="InterPro" id="IPR019812">
    <property type="entry name" value="Hydgase_assmbl_chp_CS"/>
</dbReference>
<evidence type="ECO:0000256" key="1">
    <source>
        <dbReference type="ARBA" id="ARBA00006018"/>
    </source>
</evidence>
<proteinExistence type="inferred from homology"/>
<dbReference type="Proteomes" id="UP000216052">
    <property type="component" value="Chromosome"/>
</dbReference>
<reference evidence="2" key="1">
    <citation type="submission" date="2024-05" db="EMBL/GenBank/DDBJ databases">
        <title>Isolation and characterization of Sporomusa carbonis sp. nov., a carboxydotrophic hydrogenogen in the genus of Sporomusa isolated from a charcoal burning pile.</title>
        <authorList>
            <person name="Boeer T."/>
            <person name="Rosenbaum F."/>
            <person name="Eysell L."/>
            <person name="Mueller V."/>
            <person name="Daniel R."/>
            <person name="Poehlein A."/>
        </authorList>
    </citation>
    <scope>NUCLEOTIDE SEQUENCE [LARGE SCALE GENOMIC DNA]</scope>
    <source>
        <strain evidence="2">DSM 3132</strain>
    </source>
</reference>
<dbReference type="PRINTS" id="PR00445">
    <property type="entry name" value="HUPFHYPC"/>
</dbReference>
<gene>
    <name evidence="2" type="primary">hypC</name>
    <name evidence="2" type="ORF">SPACI_041140</name>
</gene>
<dbReference type="Pfam" id="PF01455">
    <property type="entry name" value="HupF_HypC"/>
    <property type="match status" value="1"/>
</dbReference>
<keyword evidence="3" id="KW-1185">Reference proteome</keyword>
<dbReference type="Gene3D" id="2.30.30.140">
    <property type="match status" value="1"/>
</dbReference>
<dbReference type="InterPro" id="IPR001109">
    <property type="entry name" value="Hydrogenase_HupF/HypC"/>
</dbReference>
<dbReference type="NCBIfam" id="TIGR00074">
    <property type="entry name" value="hypC_hupF"/>
    <property type="match status" value="1"/>
</dbReference>
<dbReference type="SUPFAM" id="SSF159127">
    <property type="entry name" value="HupF/HypC-like"/>
    <property type="match status" value="1"/>
</dbReference>
<sequence>MCLAVPAKIIERSEFMGTVDISGVTRQVSLMLLPDAAVGDYVLVHAGFAIQTIDEAEALKTLELFKELECYETDS</sequence>
<name>A0ABZ3J7F6_SPOA4</name>
<organism evidence="2 3">
    <name type="scientific">Sporomusa acidovorans (strain ATCC 49682 / DSM 3132 / Mol)</name>
    <dbReference type="NCBI Taxonomy" id="1123286"/>
    <lineage>
        <taxon>Bacteria</taxon>
        <taxon>Bacillati</taxon>
        <taxon>Bacillota</taxon>
        <taxon>Negativicutes</taxon>
        <taxon>Selenomonadales</taxon>
        <taxon>Sporomusaceae</taxon>
        <taxon>Sporomusa</taxon>
    </lineage>
</organism>
<dbReference type="EMBL" id="CP155571">
    <property type="protein sequence ID" value="XFO74005.1"/>
    <property type="molecule type" value="Genomic_DNA"/>
</dbReference>
<dbReference type="PROSITE" id="PS01097">
    <property type="entry name" value="HUPF_HYPC"/>
    <property type="match status" value="1"/>
</dbReference>
<comment type="similarity">
    <text evidence="1">Belongs to the HupF/HypC family.</text>
</comment>
<dbReference type="PANTHER" id="PTHR35177">
    <property type="entry name" value="HYDROGENASE MATURATION FACTOR HYBG"/>
    <property type="match status" value="1"/>
</dbReference>
<dbReference type="PANTHER" id="PTHR35177:SF2">
    <property type="entry name" value="HYDROGENASE MATURATION FACTOR HYBG"/>
    <property type="match status" value="1"/>
</dbReference>
<protein>
    <submittedName>
        <fullName evidence="2">Hydrogenase maturation factor HypC</fullName>
    </submittedName>
</protein>
<accession>A0ABZ3J7F6</accession>
<evidence type="ECO:0000313" key="3">
    <source>
        <dbReference type="Proteomes" id="UP000216052"/>
    </source>
</evidence>